<dbReference type="PANTHER" id="PTHR10625">
    <property type="entry name" value="HISTONE DEACETYLASE HDAC1-RELATED"/>
    <property type="match status" value="1"/>
</dbReference>
<evidence type="ECO:0000256" key="1">
    <source>
        <dbReference type="ARBA" id="ARBA00006457"/>
    </source>
</evidence>
<evidence type="ECO:0000256" key="2">
    <source>
        <dbReference type="ARBA" id="ARBA00012111"/>
    </source>
</evidence>
<feature type="non-terminal residue" evidence="11">
    <location>
        <position position="457"/>
    </location>
</feature>
<gene>
    <name evidence="11" type="ORF">AB205_0130600</name>
</gene>
<dbReference type="PANTHER" id="PTHR10625:SF3">
    <property type="entry name" value="HISTONE DEACETYLASE 2"/>
    <property type="match status" value="1"/>
</dbReference>
<evidence type="ECO:0000256" key="7">
    <source>
        <dbReference type="ARBA" id="ARBA00049193"/>
    </source>
</evidence>
<dbReference type="SUPFAM" id="SSF52768">
    <property type="entry name" value="Arginase/deacetylase"/>
    <property type="match status" value="1"/>
</dbReference>
<evidence type="ECO:0000256" key="8">
    <source>
        <dbReference type="ARBA" id="ARBA00049416"/>
    </source>
</evidence>
<evidence type="ECO:0000256" key="5">
    <source>
        <dbReference type="ARBA" id="ARBA00022853"/>
    </source>
</evidence>
<dbReference type="InterPro" id="IPR000286">
    <property type="entry name" value="HDACs"/>
</dbReference>
<evidence type="ECO:0000256" key="4">
    <source>
        <dbReference type="ARBA" id="ARBA00022801"/>
    </source>
</evidence>
<comment type="catalytic activity">
    <reaction evidence="7">
        <text>N(6)-(2E)-butenoyl-L-lysyl-[protein] + H2O = (2E)-2-butenoate + L-lysyl-[protein]</text>
        <dbReference type="Rhea" id="RHEA:69172"/>
        <dbReference type="Rhea" id="RHEA-COMP:9752"/>
        <dbReference type="Rhea" id="RHEA-COMP:13707"/>
        <dbReference type="ChEBI" id="CHEBI:15377"/>
        <dbReference type="ChEBI" id="CHEBI:29969"/>
        <dbReference type="ChEBI" id="CHEBI:35899"/>
        <dbReference type="ChEBI" id="CHEBI:137954"/>
    </reaction>
    <physiologicalReaction direction="left-to-right" evidence="7">
        <dbReference type="Rhea" id="RHEA:69173"/>
    </physiologicalReaction>
</comment>
<feature type="region of interest" description="Disordered" evidence="9">
    <location>
        <begin position="231"/>
        <end position="316"/>
    </location>
</feature>
<evidence type="ECO:0000256" key="6">
    <source>
        <dbReference type="ARBA" id="ARBA00049136"/>
    </source>
</evidence>
<comment type="catalytic activity">
    <reaction evidence="8">
        <text>N(6)-acetyl-L-lysyl-[histone] + H2O = L-lysyl-[histone] + acetate</text>
        <dbReference type="Rhea" id="RHEA:58196"/>
        <dbReference type="Rhea" id="RHEA-COMP:9845"/>
        <dbReference type="Rhea" id="RHEA-COMP:11338"/>
        <dbReference type="ChEBI" id="CHEBI:15377"/>
        <dbReference type="ChEBI" id="CHEBI:29969"/>
        <dbReference type="ChEBI" id="CHEBI:30089"/>
        <dbReference type="ChEBI" id="CHEBI:61930"/>
        <dbReference type="EC" id="3.5.1.98"/>
    </reaction>
    <physiologicalReaction direction="left-to-right" evidence="8">
        <dbReference type="Rhea" id="RHEA:58197"/>
    </physiologicalReaction>
</comment>
<dbReference type="EC" id="3.5.1.98" evidence="2"/>
<keyword evidence="5" id="KW-0156">Chromatin regulator</keyword>
<dbReference type="EMBL" id="KV927694">
    <property type="protein sequence ID" value="PIO34714.1"/>
    <property type="molecule type" value="Genomic_DNA"/>
</dbReference>
<dbReference type="PRINTS" id="PR01270">
    <property type="entry name" value="HDASUPER"/>
</dbReference>
<evidence type="ECO:0000256" key="3">
    <source>
        <dbReference type="ARBA" id="ARBA00022491"/>
    </source>
</evidence>
<feature type="compositionally biased region" description="Basic and acidic residues" evidence="9">
    <location>
        <begin position="242"/>
        <end position="257"/>
    </location>
</feature>
<keyword evidence="3" id="KW-0678">Repressor</keyword>
<dbReference type="FunFam" id="3.40.800.20:FF:000045">
    <property type="entry name" value="Histone deacetylase"/>
    <property type="match status" value="1"/>
</dbReference>
<dbReference type="GO" id="GO:0031507">
    <property type="term" value="P:heterochromatin formation"/>
    <property type="evidence" value="ECO:0007669"/>
    <property type="project" value="TreeGrafter"/>
</dbReference>
<evidence type="ECO:0000259" key="10">
    <source>
        <dbReference type="Pfam" id="PF00850"/>
    </source>
</evidence>
<sequence>MFVVLIYHQRVLYIDIDIHHGDGVEEAFYTTDRVMTVSFHKYGEYFPGTGDLRDIGAGKGKYYAVNFPMRDGIDDESYGQIFKPIISKVMEMYQPSAVVLQCGADSLSGDRLGCFNLTVKGHAKCVEVVKTFNLPLLMLGGGGYTIRNVARCWTYETAVALDCEIPNELPYNDYFEYFGPDFKLHISPSNMTNQNTPEYMEKIKQRLFENLRMLPHAPGVQMQAIPEDAIQEDSGDEEAEDPDKRISIRASDKRIACEEEFSDSEDEGEGGRRNVADHKKGTKKARLEEDKKENDDKKSDVKEEDKSKDNTVEKMDTKGKHVVTCSVQWICTEHPGFSSSRGPTPALLASPSCQAACCEGTQADVLPSHNSVCPFLIGSLAVIDSSGSQWFSLPKANQECESLEMQGSRGHRWNKRGLSGRWKIYIFFFSSKLCVFSLIVHHRTQSHSIYFIFLFIS</sequence>
<dbReference type="InterPro" id="IPR003084">
    <property type="entry name" value="HDAC_I/II"/>
</dbReference>
<keyword evidence="12" id="KW-1185">Reference proteome</keyword>
<accession>A0A2G9S3P7</accession>
<dbReference type="InterPro" id="IPR023801">
    <property type="entry name" value="His_deacetylse_dom"/>
</dbReference>
<evidence type="ECO:0000313" key="11">
    <source>
        <dbReference type="EMBL" id="PIO34714.1"/>
    </source>
</evidence>
<feature type="compositionally biased region" description="Acidic residues" evidence="9">
    <location>
        <begin position="231"/>
        <end position="241"/>
    </location>
</feature>
<feature type="compositionally biased region" description="Acidic residues" evidence="9">
    <location>
        <begin position="258"/>
        <end position="268"/>
    </location>
</feature>
<dbReference type="InterPro" id="IPR023696">
    <property type="entry name" value="Ureohydrolase_dom_sf"/>
</dbReference>
<comment type="catalytic activity">
    <reaction evidence="6">
        <text>N(6)-acetyl-L-lysyl-[protein] + H2O = L-lysyl-[protein] + acetate</text>
        <dbReference type="Rhea" id="RHEA:58108"/>
        <dbReference type="Rhea" id="RHEA-COMP:9752"/>
        <dbReference type="Rhea" id="RHEA-COMP:10731"/>
        <dbReference type="ChEBI" id="CHEBI:15377"/>
        <dbReference type="ChEBI" id="CHEBI:29969"/>
        <dbReference type="ChEBI" id="CHEBI:30089"/>
        <dbReference type="ChEBI" id="CHEBI:61930"/>
    </reaction>
    <physiologicalReaction direction="left-to-right" evidence="6">
        <dbReference type="Rhea" id="RHEA:58109"/>
    </physiologicalReaction>
</comment>
<organism evidence="11 12">
    <name type="scientific">Aquarana catesbeiana</name>
    <name type="common">American bullfrog</name>
    <name type="synonym">Rana catesbeiana</name>
    <dbReference type="NCBI Taxonomy" id="8400"/>
    <lineage>
        <taxon>Eukaryota</taxon>
        <taxon>Metazoa</taxon>
        <taxon>Chordata</taxon>
        <taxon>Craniata</taxon>
        <taxon>Vertebrata</taxon>
        <taxon>Euteleostomi</taxon>
        <taxon>Amphibia</taxon>
        <taxon>Batrachia</taxon>
        <taxon>Anura</taxon>
        <taxon>Neobatrachia</taxon>
        <taxon>Ranoidea</taxon>
        <taxon>Ranidae</taxon>
        <taxon>Aquarana</taxon>
    </lineage>
</organism>
<dbReference type="OrthoDB" id="1918432at2759"/>
<dbReference type="Proteomes" id="UP000228934">
    <property type="component" value="Unassembled WGS sequence"/>
</dbReference>
<comment type="similarity">
    <text evidence="1">Belongs to the histone deacetylase family. HD type 1 subfamily.</text>
</comment>
<evidence type="ECO:0000256" key="9">
    <source>
        <dbReference type="SAM" id="MobiDB-lite"/>
    </source>
</evidence>
<protein>
    <recommendedName>
        <fullName evidence="2">histone deacetylase</fullName>
        <ecNumber evidence="2">3.5.1.98</ecNumber>
    </recommendedName>
</protein>
<reference evidence="12" key="1">
    <citation type="journal article" date="2017" name="Nat. Commun.">
        <title>The North American bullfrog draft genome provides insight into hormonal regulation of long noncoding RNA.</title>
        <authorList>
            <person name="Hammond S.A."/>
            <person name="Warren R.L."/>
            <person name="Vandervalk B.P."/>
            <person name="Kucuk E."/>
            <person name="Khan H."/>
            <person name="Gibb E.A."/>
            <person name="Pandoh P."/>
            <person name="Kirk H."/>
            <person name="Zhao Y."/>
            <person name="Jones M."/>
            <person name="Mungall A.J."/>
            <person name="Coope R."/>
            <person name="Pleasance S."/>
            <person name="Moore R.A."/>
            <person name="Holt R.A."/>
            <person name="Round J.M."/>
            <person name="Ohora S."/>
            <person name="Walle B.V."/>
            <person name="Veldhoen N."/>
            <person name="Helbing C.C."/>
            <person name="Birol I."/>
        </authorList>
    </citation>
    <scope>NUCLEOTIDE SEQUENCE [LARGE SCALE GENOMIC DNA]</scope>
</reference>
<name>A0A2G9S3P7_AQUCT</name>
<dbReference type="Gene3D" id="3.40.800.20">
    <property type="entry name" value="Histone deacetylase domain"/>
    <property type="match status" value="1"/>
</dbReference>
<evidence type="ECO:0000313" key="12">
    <source>
        <dbReference type="Proteomes" id="UP000228934"/>
    </source>
</evidence>
<dbReference type="Pfam" id="PF00850">
    <property type="entry name" value="Hist_deacetyl"/>
    <property type="match status" value="1"/>
</dbReference>
<feature type="compositionally biased region" description="Basic and acidic residues" evidence="9">
    <location>
        <begin position="269"/>
        <end position="316"/>
    </location>
</feature>
<feature type="domain" description="Histone deacetylase" evidence="10">
    <location>
        <begin position="8"/>
        <end position="159"/>
    </location>
</feature>
<dbReference type="GO" id="GO:0016581">
    <property type="term" value="C:NuRD complex"/>
    <property type="evidence" value="ECO:0007669"/>
    <property type="project" value="TreeGrafter"/>
</dbReference>
<dbReference type="InterPro" id="IPR037138">
    <property type="entry name" value="His_deacetylse_dom_sf"/>
</dbReference>
<dbReference type="GO" id="GO:0141221">
    <property type="term" value="F:histone deacetylase activity, hydrolytic mechanism"/>
    <property type="evidence" value="ECO:0007669"/>
    <property type="project" value="UniProtKB-EC"/>
</dbReference>
<dbReference type="AlphaFoldDB" id="A0A2G9S3P7"/>
<dbReference type="PRINTS" id="PR01271">
    <property type="entry name" value="HISDACETLASE"/>
</dbReference>
<proteinExistence type="inferred from homology"/>
<keyword evidence="4" id="KW-0378">Hydrolase</keyword>